<dbReference type="EMBL" id="FZNW01000010">
    <property type="protein sequence ID" value="SNR55746.1"/>
    <property type="molecule type" value="Genomic_DNA"/>
</dbReference>
<dbReference type="Pfam" id="PF19054">
    <property type="entry name" value="DUF5753"/>
    <property type="match status" value="1"/>
</dbReference>
<evidence type="ECO:0000313" key="3">
    <source>
        <dbReference type="Proteomes" id="UP000198348"/>
    </source>
</evidence>
<reference evidence="2 3" key="1">
    <citation type="submission" date="2017-06" db="EMBL/GenBank/DDBJ databases">
        <authorList>
            <person name="Kim H.J."/>
            <person name="Triplett B.A."/>
        </authorList>
    </citation>
    <scope>NUCLEOTIDE SEQUENCE [LARGE SCALE GENOMIC DNA]</scope>
    <source>
        <strain evidence="2 3">DSM 45207</strain>
    </source>
</reference>
<gene>
    <name evidence="2" type="ORF">SAMN06265360_11013</name>
</gene>
<feature type="domain" description="HTH cro/C1-type" evidence="1">
    <location>
        <begin position="34"/>
        <end position="74"/>
    </location>
</feature>
<dbReference type="Gene3D" id="1.10.260.40">
    <property type="entry name" value="lambda repressor-like DNA-binding domains"/>
    <property type="match status" value="1"/>
</dbReference>
<name>A0A238X9M5_9PSEU</name>
<dbReference type="Proteomes" id="UP000198348">
    <property type="component" value="Unassembled WGS sequence"/>
</dbReference>
<evidence type="ECO:0000313" key="2">
    <source>
        <dbReference type="EMBL" id="SNR55746.1"/>
    </source>
</evidence>
<dbReference type="InterPro" id="IPR043917">
    <property type="entry name" value="DUF5753"/>
</dbReference>
<dbReference type="RefSeq" id="WP_089301460.1">
    <property type="nucleotide sequence ID" value="NZ_FZNW01000010.1"/>
</dbReference>
<dbReference type="Pfam" id="PF13560">
    <property type="entry name" value="HTH_31"/>
    <property type="match status" value="1"/>
</dbReference>
<protein>
    <submittedName>
        <fullName evidence="2">Helix-turn-helix domain-containing protein</fullName>
    </submittedName>
</protein>
<evidence type="ECO:0000259" key="1">
    <source>
        <dbReference type="PROSITE" id="PS50943"/>
    </source>
</evidence>
<dbReference type="OrthoDB" id="4285266at2"/>
<dbReference type="PROSITE" id="PS50943">
    <property type="entry name" value="HTH_CROC1"/>
    <property type="match status" value="1"/>
</dbReference>
<dbReference type="SMART" id="SM00530">
    <property type="entry name" value="HTH_XRE"/>
    <property type="match status" value="1"/>
</dbReference>
<dbReference type="CDD" id="cd00093">
    <property type="entry name" value="HTH_XRE"/>
    <property type="match status" value="1"/>
</dbReference>
<dbReference type="InterPro" id="IPR010982">
    <property type="entry name" value="Lambda_DNA-bd_dom_sf"/>
</dbReference>
<accession>A0A238X9M5</accession>
<dbReference type="AlphaFoldDB" id="A0A238X9M5"/>
<dbReference type="InterPro" id="IPR001387">
    <property type="entry name" value="Cro/C1-type_HTH"/>
</dbReference>
<proteinExistence type="predicted"/>
<organism evidence="2 3">
    <name type="scientific">Haloechinothrix alba</name>
    <dbReference type="NCBI Taxonomy" id="664784"/>
    <lineage>
        <taxon>Bacteria</taxon>
        <taxon>Bacillati</taxon>
        <taxon>Actinomycetota</taxon>
        <taxon>Actinomycetes</taxon>
        <taxon>Pseudonocardiales</taxon>
        <taxon>Pseudonocardiaceae</taxon>
        <taxon>Haloechinothrix</taxon>
    </lineage>
</organism>
<keyword evidence="3" id="KW-1185">Reference proteome</keyword>
<sequence length="285" mass="31784">MAKSKGPSVRERRVARRLRKWRTDVAGIPTLEPVASQLRWSPSKLSRLENAEQIAGPAEIIALATILGVDEEERDRVVAMASRESAGWWLGYTPEIVPNALADYLETEAEASIVRNVETMLVPGLLQTSAYAETLIRAWPAPSEHAIAERLSVRQQRQARLDEDPPLPLHAIVHENALHLPIGGREVMLEQLDWLLSRAKQSKITLQVLPIKIGAYGGMGASYHIVSFDGDEAAAVYLDRLTDGQFVEEDDQVETFHRNFQRLINVALDPDASGERILEIRKGFT</sequence>
<dbReference type="GO" id="GO:0003677">
    <property type="term" value="F:DNA binding"/>
    <property type="evidence" value="ECO:0007669"/>
    <property type="project" value="InterPro"/>
</dbReference>